<protein>
    <submittedName>
        <fullName evidence="1">Uncharacterized protein</fullName>
    </submittedName>
</protein>
<accession>A0A7W8LDY4</accession>
<proteinExistence type="predicted"/>
<organism evidence="1 2">
    <name type="scientific">Paraburkholderia youngii</name>
    <dbReference type="NCBI Taxonomy" id="2782701"/>
    <lineage>
        <taxon>Bacteria</taxon>
        <taxon>Pseudomonadati</taxon>
        <taxon>Pseudomonadota</taxon>
        <taxon>Betaproteobacteria</taxon>
        <taxon>Burkholderiales</taxon>
        <taxon>Burkholderiaceae</taxon>
        <taxon>Paraburkholderia</taxon>
    </lineage>
</organism>
<name>A0A7W8LDY4_9BURK</name>
<comment type="caution">
    <text evidence="1">The sequence shown here is derived from an EMBL/GenBank/DDBJ whole genome shotgun (WGS) entry which is preliminary data.</text>
</comment>
<dbReference type="AlphaFoldDB" id="A0A7W8LDY4"/>
<gene>
    <name evidence="1" type="ORF">HDG41_006021</name>
</gene>
<dbReference type="Proteomes" id="UP000592820">
    <property type="component" value="Unassembled WGS sequence"/>
</dbReference>
<evidence type="ECO:0000313" key="1">
    <source>
        <dbReference type="EMBL" id="MBB5403931.1"/>
    </source>
</evidence>
<dbReference type="EMBL" id="JACHDE010000016">
    <property type="protein sequence ID" value="MBB5403931.1"/>
    <property type="molecule type" value="Genomic_DNA"/>
</dbReference>
<reference evidence="1 2" key="1">
    <citation type="submission" date="2020-08" db="EMBL/GenBank/DDBJ databases">
        <title>Genomic Encyclopedia of Type Strains, Phase IV (KMG-V): Genome sequencing to study the core and pangenomes of soil and plant-associated prokaryotes.</title>
        <authorList>
            <person name="Whitman W."/>
        </authorList>
    </citation>
    <scope>NUCLEOTIDE SEQUENCE [LARGE SCALE GENOMIC DNA]</scope>
    <source>
        <strain evidence="1 2">JPY162</strain>
    </source>
</reference>
<sequence>MNHVTLLPNPQRGPFRKEDGEVVIDAEGKRV</sequence>
<evidence type="ECO:0000313" key="2">
    <source>
        <dbReference type="Proteomes" id="UP000592820"/>
    </source>
</evidence>